<dbReference type="GO" id="GO:0016787">
    <property type="term" value="F:hydrolase activity"/>
    <property type="evidence" value="ECO:0007669"/>
    <property type="project" value="UniProtKB-KW"/>
</dbReference>
<proteinExistence type="predicted"/>
<reference evidence="4" key="1">
    <citation type="journal article" date="2017" name="Front. Microbiol.">
        <title>Evolution of Anabaenopeptin Peptide Structural Variability in the Cyanobacterium Planktothrix.</title>
        <authorList>
            <person name="Entfellner E."/>
            <person name="Frei M."/>
            <person name="Christiansen G."/>
            <person name="Deng L."/>
            <person name="Blom J."/>
            <person name="Kurmayer R."/>
        </authorList>
    </citation>
    <scope>NUCLEOTIDE SEQUENCE</scope>
    <source>
        <strain evidence="4">No758</strain>
    </source>
</reference>
<dbReference type="EMBL" id="KU665241">
    <property type="protein sequence ID" value="AQY60954.1"/>
    <property type="molecule type" value="Genomic_DNA"/>
</dbReference>
<dbReference type="Pfam" id="PF02638">
    <property type="entry name" value="GHL10"/>
    <property type="match status" value="1"/>
</dbReference>
<feature type="compositionally biased region" description="Pro residues" evidence="2">
    <location>
        <begin position="344"/>
        <end position="356"/>
    </location>
</feature>
<name>A0A1U9WXD3_PLAAG</name>
<evidence type="ECO:0000259" key="3">
    <source>
        <dbReference type="Pfam" id="PF02638"/>
    </source>
</evidence>
<dbReference type="InterPro" id="IPR029062">
    <property type="entry name" value="Class_I_gatase-like"/>
</dbReference>
<sequence length="976" mass="108203">MVQRRSQTFFQQIILGTLASTILQLSIPLTSLSQINAPLGVIRDSEQTTDWNSIEQRLKASRISYQTLDLNNIKSLTDLQGIRILFIPNITVIKTEQAKVLQEWAKQGGQVIASGPVGEKSTPLVRQLLRSILGSYWAFPLTVPAKPQIAKNRCRTQDPLCASLTTWGPIQANANAVEGGVLIPTTLESYTAGIWEASGSSPAVITTQKATYLGWRWGNQSSPDVDIAWLQAAVSRHGLATNPTTTPVATVPVPVPPPTVTRPAPTPPPATATLPAFTAPVTATRPAPTPPPVTATRPAFTAPVTATRPANPIPVPLPTTPRVQPTATVPSPRPVTPAILPQTPVSPPRSTTPPAPSLTATRTLPNTPAVPSGFIDPSEQIAPAGLEVQPGNQPIEELTAIAMRQELVDLLGRFENALIASNSGNIPINLQVASTQLTAGTGGNLASANFKQSDQIITKAREVIKNFPELVAQQNWSEARQQWLEIRQQLWQHYPTEGERLGAEIRAVWLDRGTIVKARNEAGLAQVFDRLASAGINTVYFETINAGYPIYPSRVAPAQNPLTQGWNPLESAVKLAHERGIELHAWIWVFAVGNDRHNELLGQPSSFLSPVIQAHPDWININNYGELRNTRDRKVYLDPANREARAYLMRLINEITAYNVDGLQLDYIRYPFQDPSGSYTYGYGKAGREQFQQLTGVDPVNITPKNNQLWNQWTQFKTEQITSFVAEVSRFLKQQKPNVILSVAVFSNPEQERIMKIQQQWEVWAKNGYVDLIVPMTYAMDTNRLQRITQPLTQEQRLGSALISPSIKLLNLPEIVAIDQLQSLRDLPTGGYSIFAAESIGNNLQNYLHRTQNNSSKTQPPIPYRQPFAAAHDRYLALKREWSFLLGNEQLWIRDEELKSLSIQAEELAQTLKQLEDNPSTQTLGIAQEKLATFQKQFQISMRLQALERPYQVSSWANRLASINMLLRYGERRVKN</sequence>
<feature type="region of interest" description="Disordered" evidence="2">
    <location>
        <begin position="305"/>
        <end position="366"/>
    </location>
</feature>
<dbReference type="CDD" id="cd03143">
    <property type="entry name" value="A4_beta-galactosidase_middle_domain"/>
    <property type="match status" value="1"/>
</dbReference>
<gene>
    <name evidence="4" type="primary">N758_1012</name>
</gene>
<dbReference type="InterPro" id="IPR052177">
    <property type="entry name" value="Divisome_Glycosyl_Hydrolase"/>
</dbReference>
<keyword evidence="1" id="KW-0732">Signal</keyword>
<dbReference type="InterPro" id="IPR003790">
    <property type="entry name" value="GHL10"/>
</dbReference>
<dbReference type="PANTHER" id="PTHR43405">
    <property type="entry name" value="GLYCOSYL HYDROLASE DIGH"/>
    <property type="match status" value="1"/>
</dbReference>
<feature type="domain" description="Glycosyl hydrolase-like 10" evidence="3">
    <location>
        <begin position="504"/>
        <end position="787"/>
    </location>
</feature>
<protein>
    <submittedName>
        <fullName evidence="4">Putative glycosyl hydrolase domain protein</fullName>
    </submittedName>
</protein>
<evidence type="ECO:0000256" key="2">
    <source>
        <dbReference type="SAM" id="MobiDB-lite"/>
    </source>
</evidence>
<organism evidence="4">
    <name type="scientific">Planktothrix agardhii No758</name>
    <dbReference type="NCBI Taxonomy" id="1964479"/>
    <lineage>
        <taxon>Bacteria</taxon>
        <taxon>Bacillati</taxon>
        <taxon>Cyanobacteriota</taxon>
        <taxon>Cyanophyceae</taxon>
        <taxon>Oscillatoriophycideae</taxon>
        <taxon>Oscillatoriales</taxon>
        <taxon>Microcoleaceae</taxon>
        <taxon>Planktothrix</taxon>
    </lineage>
</organism>
<dbReference type="PANTHER" id="PTHR43405:SF1">
    <property type="entry name" value="GLYCOSYL HYDROLASE DIGH"/>
    <property type="match status" value="1"/>
</dbReference>
<dbReference type="SUPFAM" id="SSF51445">
    <property type="entry name" value="(Trans)glycosidases"/>
    <property type="match status" value="1"/>
</dbReference>
<accession>A0A1U9WXD3</accession>
<dbReference type="InterPro" id="IPR017853">
    <property type="entry name" value="GH"/>
</dbReference>
<dbReference type="Gene3D" id="3.40.50.880">
    <property type="match status" value="1"/>
</dbReference>
<evidence type="ECO:0000256" key="1">
    <source>
        <dbReference type="ARBA" id="ARBA00022729"/>
    </source>
</evidence>
<evidence type="ECO:0000313" key="4">
    <source>
        <dbReference type="EMBL" id="AQY60954.1"/>
    </source>
</evidence>
<dbReference type="AlphaFoldDB" id="A0A1U9WXD3"/>
<dbReference type="Gene3D" id="3.20.20.80">
    <property type="entry name" value="Glycosidases"/>
    <property type="match status" value="1"/>
</dbReference>
<keyword evidence="4" id="KW-0378">Hydrolase</keyword>